<dbReference type="InterPro" id="IPR000031">
    <property type="entry name" value="PurE_dom"/>
</dbReference>
<evidence type="ECO:0000259" key="1">
    <source>
        <dbReference type="SMART" id="SM01001"/>
    </source>
</evidence>
<dbReference type="Proteomes" id="UP001223978">
    <property type="component" value="Unassembled WGS sequence"/>
</dbReference>
<dbReference type="InterPro" id="IPR039476">
    <property type="entry name" value="P2CMN_synthase_LarB"/>
</dbReference>
<proteinExistence type="predicted"/>
<dbReference type="SUPFAM" id="SSF52255">
    <property type="entry name" value="N5-CAIR mutase (phosphoribosylaminoimidazole carboxylase, PurE)"/>
    <property type="match status" value="1"/>
</dbReference>
<organism evidence="2 3">
    <name type="scientific">Streptomyces cavernicola</name>
    <dbReference type="NCBI Taxonomy" id="3043613"/>
    <lineage>
        <taxon>Bacteria</taxon>
        <taxon>Bacillati</taxon>
        <taxon>Actinomycetota</taxon>
        <taxon>Actinomycetes</taxon>
        <taxon>Kitasatosporales</taxon>
        <taxon>Streptomycetaceae</taxon>
        <taxon>Streptomyces</taxon>
    </lineage>
</organism>
<keyword evidence="3" id="KW-1185">Reference proteome</keyword>
<dbReference type="PANTHER" id="PTHR43064:SF1">
    <property type="entry name" value="SLL1489 PROTEIN"/>
    <property type="match status" value="1"/>
</dbReference>
<reference evidence="2 3" key="1">
    <citation type="submission" date="2023-05" db="EMBL/GenBank/DDBJ databases">
        <title>Draft genome sequence of Streptomyces sp. B-S-A6 isolated from a cave soil in Thailand.</title>
        <authorList>
            <person name="Chamroensaksri N."/>
            <person name="Muangham S."/>
        </authorList>
    </citation>
    <scope>NUCLEOTIDE SEQUENCE [LARGE SCALE GENOMIC DNA]</scope>
    <source>
        <strain evidence="2 3">B-S-A6</strain>
    </source>
</reference>
<dbReference type="RefSeq" id="WP_282541355.1">
    <property type="nucleotide sequence ID" value="NZ_JASCIQ010000004.1"/>
</dbReference>
<dbReference type="Pfam" id="PF00731">
    <property type="entry name" value="AIRC"/>
    <property type="match status" value="1"/>
</dbReference>
<dbReference type="PANTHER" id="PTHR43064">
    <property type="entry name" value="PHOSPHORIBOSYLAMINOIMIDAZOLE CARBOXYLASE-RELATED"/>
    <property type="match status" value="1"/>
</dbReference>
<gene>
    <name evidence="2" type="primary">larB</name>
    <name evidence="2" type="ORF">QIS96_06190</name>
</gene>
<dbReference type="Gene3D" id="3.40.50.1970">
    <property type="match status" value="1"/>
</dbReference>
<feature type="domain" description="PurE" evidence="1">
    <location>
        <begin position="96"/>
        <end position="225"/>
    </location>
</feature>
<dbReference type="EMBL" id="JASCIQ010000004">
    <property type="protein sequence ID" value="MDI3403415.1"/>
    <property type="molecule type" value="Genomic_DNA"/>
</dbReference>
<accession>A0ABT6S5P4</accession>
<dbReference type="SMART" id="SM01001">
    <property type="entry name" value="AIRC"/>
    <property type="match status" value="1"/>
</dbReference>
<evidence type="ECO:0000313" key="2">
    <source>
        <dbReference type="EMBL" id="MDI3403415.1"/>
    </source>
</evidence>
<evidence type="ECO:0000313" key="3">
    <source>
        <dbReference type="Proteomes" id="UP001223978"/>
    </source>
</evidence>
<sequence>MTDDRQPSRILADFAELDHDRAERRGYPEAVYCEGKTPAQVGAIAAAVRDRGAPTLFTRAAADHAKAVLAEVPEAHYDQEARLLAWPAEPPERSGGPVVVVAAGTSDLPVAREALLTATYLGRACELVVDVGVAGLHRVLGRLDLLRRARVIVVVAGMDGALPSVVAGLVSAPVVAVPTSVGYGAAFGGIAPLLSMLNACSPGVAVVNIDNGYGGGHLAAQIAAVG</sequence>
<comment type="caution">
    <text evidence="2">The sequence shown here is derived from an EMBL/GenBank/DDBJ whole genome shotgun (WGS) entry which is preliminary data.</text>
</comment>
<protein>
    <submittedName>
        <fullName evidence="2">Nickel pincer cofactor biosynthesis protein LarB</fullName>
    </submittedName>
</protein>
<name>A0ABT6S5P4_9ACTN</name>
<dbReference type="NCBIfam" id="NF033503">
    <property type="entry name" value="LarB"/>
    <property type="match status" value="1"/>
</dbReference>